<feature type="region of interest" description="Disordered" evidence="4">
    <location>
        <begin position="130"/>
        <end position="149"/>
    </location>
</feature>
<dbReference type="EMBL" id="ANIY01000917">
    <property type="protein sequence ID" value="ETP50880.1"/>
    <property type="molecule type" value="Genomic_DNA"/>
</dbReference>
<dbReference type="GO" id="GO:0008234">
    <property type="term" value="F:cysteine-type peptidase activity"/>
    <property type="evidence" value="ECO:0007669"/>
    <property type="project" value="InterPro"/>
</dbReference>
<evidence type="ECO:0000256" key="1">
    <source>
        <dbReference type="ARBA" id="ARBA00005234"/>
    </source>
</evidence>
<dbReference type="InterPro" id="IPR003653">
    <property type="entry name" value="Peptidase_C48_C"/>
</dbReference>
<feature type="region of interest" description="Disordered" evidence="4">
    <location>
        <begin position="1"/>
        <end position="92"/>
    </location>
</feature>
<dbReference type="PANTHER" id="PTHR31569:SF4">
    <property type="entry name" value="SWIM-TYPE DOMAIN-CONTAINING PROTEIN"/>
    <property type="match status" value="1"/>
</dbReference>
<dbReference type="Proteomes" id="UP000018948">
    <property type="component" value="Unassembled WGS sequence"/>
</dbReference>
<keyword evidence="2" id="KW-0645">Protease</keyword>
<proteinExistence type="inferred from homology"/>
<dbReference type="Pfam" id="PF21056">
    <property type="entry name" value="ZSWIM1-3_RNaseH-like"/>
    <property type="match status" value="1"/>
</dbReference>
<organism evidence="6 7">
    <name type="scientific">Phytophthora nicotianae P10297</name>
    <dbReference type="NCBI Taxonomy" id="1317064"/>
    <lineage>
        <taxon>Eukaryota</taxon>
        <taxon>Sar</taxon>
        <taxon>Stramenopiles</taxon>
        <taxon>Oomycota</taxon>
        <taxon>Peronosporomycetes</taxon>
        <taxon>Peronosporales</taxon>
        <taxon>Peronosporaceae</taxon>
        <taxon>Phytophthora</taxon>
    </lineage>
</organism>
<dbReference type="GO" id="GO:0006508">
    <property type="term" value="P:proteolysis"/>
    <property type="evidence" value="ECO:0007669"/>
    <property type="project" value="UniProtKB-KW"/>
</dbReference>
<reference evidence="6 7" key="1">
    <citation type="submission" date="2013-11" db="EMBL/GenBank/DDBJ databases">
        <title>The Genome Sequence of Phytophthora parasitica P10297.</title>
        <authorList>
            <consortium name="The Broad Institute Genomics Platform"/>
            <person name="Russ C."/>
            <person name="Tyler B."/>
            <person name="Panabieres F."/>
            <person name="Shan W."/>
            <person name="Tripathy S."/>
            <person name="Grunwald N."/>
            <person name="Machado M."/>
            <person name="Johnson C.S."/>
            <person name="Walker B."/>
            <person name="Young S.K."/>
            <person name="Zeng Q."/>
            <person name="Gargeya S."/>
            <person name="Fitzgerald M."/>
            <person name="Haas B."/>
            <person name="Abouelleil A."/>
            <person name="Allen A.W."/>
            <person name="Alvarado L."/>
            <person name="Arachchi H.M."/>
            <person name="Berlin A.M."/>
            <person name="Chapman S.B."/>
            <person name="Gainer-Dewar J."/>
            <person name="Goldberg J."/>
            <person name="Griggs A."/>
            <person name="Gujja S."/>
            <person name="Hansen M."/>
            <person name="Howarth C."/>
            <person name="Imamovic A."/>
            <person name="Ireland A."/>
            <person name="Larimer J."/>
            <person name="McCowan C."/>
            <person name="Murphy C."/>
            <person name="Pearson M."/>
            <person name="Poon T.W."/>
            <person name="Priest M."/>
            <person name="Roberts A."/>
            <person name="Saif S."/>
            <person name="Shea T."/>
            <person name="Sisk P."/>
            <person name="Sykes S."/>
            <person name="Wortman J."/>
            <person name="Nusbaum C."/>
            <person name="Birren B."/>
        </authorList>
    </citation>
    <scope>NUCLEOTIDE SEQUENCE [LARGE SCALE GENOMIC DNA]</scope>
    <source>
        <strain evidence="6 7">P10297</strain>
    </source>
</reference>
<dbReference type="InterPro" id="IPR052579">
    <property type="entry name" value="Zinc_finger_SWIM"/>
</dbReference>
<feature type="domain" description="Ubiquitin-like protease family profile" evidence="5">
    <location>
        <begin position="921"/>
        <end position="1082"/>
    </location>
</feature>
<gene>
    <name evidence="6" type="ORF">F442_03904</name>
</gene>
<feature type="compositionally biased region" description="Basic residues" evidence="4">
    <location>
        <begin position="1128"/>
        <end position="1143"/>
    </location>
</feature>
<dbReference type="AlphaFoldDB" id="W2ZV25"/>
<evidence type="ECO:0000313" key="6">
    <source>
        <dbReference type="EMBL" id="ETP50880.1"/>
    </source>
</evidence>
<feature type="compositionally biased region" description="Acidic residues" evidence="4">
    <location>
        <begin position="643"/>
        <end position="657"/>
    </location>
</feature>
<dbReference type="PANTHER" id="PTHR31569">
    <property type="entry name" value="SWIM-TYPE DOMAIN-CONTAINING PROTEIN"/>
    <property type="match status" value="1"/>
</dbReference>
<comment type="similarity">
    <text evidence="1">Belongs to the peptidase C48 family.</text>
</comment>
<evidence type="ECO:0000256" key="4">
    <source>
        <dbReference type="SAM" id="MobiDB-lite"/>
    </source>
</evidence>
<feature type="compositionally biased region" description="Basic residues" evidence="4">
    <location>
        <begin position="707"/>
        <end position="721"/>
    </location>
</feature>
<evidence type="ECO:0000259" key="5">
    <source>
        <dbReference type="PROSITE" id="PS50600"/>
    </source>
</evidence>
<comment type="caution">
    <text evidence="6">The sequence shown here is derived from an EMBL/GenBank/DDBJ whole genome shotgun (WGS) entry which is preliminary data.</text>
</comment>
<dbReference type="Gene3D" id="3.40.395.10">
    <property type="entry name" value="Adenoviral Proteinase, Chain A"/>
    <property type="match status" value="1"/>
</dbReference>
<dbReference type="Pfam" id="PF02902">
    <property type="entry name" value="Peptidase_C48"/>
    <property type="match status" value="1"/>
</dbReference>
<sequence>MPQDAVGADATAAKRRNGATTAPDTLVGGGDNASEAGESEPGQTCSNDDEMGGNDGDGINEEAGREEEAGRVSETDGDGEDDGERTSVPQIVEPPVKYHASWEDWQSYFEDYCQRTLQVIPVKETMSRAERNKRLKKTKKGEDESQLVPEGFDPYQRTYICTHGWKKRKSRSEGSRPRQHIRLTNCPFRFVVQWYFARGELQVKNGHIAHNHPVSPAAFATYPASRGVMDPLHDENVIQSHMDNLARVHASSVSNADDNDATAREIAVFQAADPENVSTVSETPCGETRVLSLVSKHMCRVYSRYNYQLLTFMTMNKFGEGTVVQQSLIEANGDWHMERAVEHFKRSHPTRIHLLRVIVVDKDLNEIRVLESKFPEARILICHFHVIKYLKEMRAKPEFGKISSDDASQVDGAIHKMVYAVCEDIYKAAHNALEGICQRVGLYGFYEYFQKNWDSCQDRWVYYLRAKLPHFKNHTNNRLESFFGKLKDGVDGSMSMAMCVKALVAHDRRVSNEYQYRLSRIGRFVNSSYDEEMTTVLHFKTHYVAQQIEQQYATALAKAETYNYVDDSDGGDFVVVNGVFSEHKLRTQFERYREAVRATHLIANEMADIEDETEFDEMLQVVLDQWRNVRQRKRTSNIKGEEDGSADSDEQGGDCDVVNDDQVKAEFGLISIEENGDDDVKGTREDGAESKDEKDHEGIAVNIRLNPKVKKVGRPPKKKKASSAGEKKDRKWFEAAESGRKIAGEVTLTALLDSLDHEKPGLEETQRRLSGVLVKHGDTEKNKPKYKIMKNPVLILDPFFILPNKLLDACVKLLPVRNTVASAISIEDSQSSQTSSPQRATGKEGVETLIIKDVGSFSRRQIETFKRVQNLKDVVQIGMDTHKRLVETGIPTLPATIHDEANRAADEVMASYPYKPIQGLPNLSDYPYAMLHRATPPTWLNDACIRALCWRLSQDYPNCRFAGFQSAVPKSKRTRNTDDQPVEASVRGSVLQFVNEPDVDTVMVTLNFSNFHWCCVVIKVKEKRIYFYDPLNQGPYMNAAVDGATNLKISGLQDYDVIPQNNPLQFDGYSCGVYVCWMFIHKVVPGSPVDTSDKSLTRRRFNLFFYLLTSRLLPFEGPLQQTQLTQATRRKTRRPRAATRRFHRRRSRIKSISEAAAYALAGLI</sequence>
<evidence type="ECO:0000256" key="2">
    <source>
        <dbReference type="ARBA" id="ARBA00022670"/>
    </source>
</evidence>
<accession>W2ZV25</accession>
<protein>
    <recommendedName>
        <fullName evidence="5">Ubiquitin-like protease family profile domain-containing protein</fullName>
    </recommendedName>
</protein>
<dbReference type="PROSITE" id="PS50600">
    <property type="entry name" value="ULP_PROTEASE"/>
    <property type="match status" value="1"/>
</dbReference>
<evidence type="ECO:0000256" key="3">
    <source>
        <dbReference type="ARBA" id="ARBA00022801"/>
    </source>
</evidence>
<dbReference type="InterPro" id="IPR048324">
    <property type="entry name" value="ZSWIM1-3_RNaseH-like"/>
</dbReference>
<feature type="region of interest" description="Disordered" evidence="4">
    <location>
        <begin position="635"/>
        <end position="657"/>
    </location>
</feature>
<feature type="region of interest" description="Disordered" evidence="4">
    <location>
        <begin position="1123"/>
        <end position="1143"/>
    </location>
</feature>
<feature type="region of interest" description="Disordered" evidence="4">
    <location>
        <begin position="674"/>
        <end position="731"/>
    </location>
</feature>
<dbReference type="InterPro" id="IPR038765">
    <property type="entry name" value="Papain-like_cys_pep_sf"/>
</dbReference>
<keyword evidence="3" id="KW-0378">Hydrolase</keyword>
<evidence type="ECO:0000313" key="7">
    <source>
        <dbReference type="Proteomes" id="UP000018948"/>
    </source>
</evidence>
<name>W2ZV25_PHYNI</name>
<dbReference type="SUPFAM" id="SSF54001">
    <property type="entry name" value="Cysteine proteinases"/>
    <property type="match status" value="1"/>
</dbReference>
<feature type="compositionally biased region" description="Basic and acidic residues" evidence="4">
    <location>
        <begin position="62"/>
        <end position="74"/>
    </location>
</feature>
<feature type="compositionally biased region" description="Basic and acidic residues" evidence="4">
    <location>
        <begin position="678"/>
        <end position="698"/>
    </location>
</feature>